<keyword evidence="4 8" id="KW-1133">Transmembrane helix</keyword>
<evidence type="ECO:0000256" key="2">
    <source>
        <dbReference type="ARBA" id="ARBA00022475"/>
    </source>
</evidence>
<evidence type="ECO:0000256" key="6">
    <source>
        <dbReference type="ARBA" id="ARBA00038076"/>
    </source>
</evidence>
<name>A0A0D5ZJT2_9BACT</name>
<evidence type="ECO:0000259" key="9">
    <source>
        <dbReference type="Pfam" id="PF02687"/>
    </source>
</evidence>
<feature type="transmembrane region" description="Helical" evidence="8">
    <location>
        <begin position="2655"/>
        <end position="2677"/>
    </location>
</feature>
<keyword evidence="2" id="KW-1003">Cell membrane</keyword>
<evidence type="ECO:0000256" key="8">
    <source>
        <dbReference type="SAM" id="Phobius"/>
    </source>
</evidence>
<feature type="compositionally biased region" description="Polar residues" evidence="7">
    <location>
        <begin position="1161"/>
        <end position="1170"/>
    </location>
</feature>
<dbReference type="HOGENOM" id="CLU_227594_0_0_14"/>
<evidence type="ECO:0000256" key="5">
    <source>
        <dbReference type="ARBA" id="ARBA00023136"/>
    </source>
</evidence>
<accession>A0A0D5ZJT2</accession>
<evidence type="ECO:0000256" key="1">
    <source>
        <dbReference type="ARBA" id="ARBA00004651"/>
    </source>
</evidence>
<evidence type="ECO:0000256" key="4">
    <source>
        <dbReference type="ARBA" id="ARBA00022989"/>
    </source>
</evidence>
<evidence type="ECO:0000256" key="7">
    <source>
        <dbReference type="SAM" id="MobiDB-lite"/>
    </source>
</evidence>
<protein>
    <recommendedName>
        <fullName evidence="9">ABC3 transporter permease C-terminal domain-containing protein</fullName>
    </recommendedName>
</protein>
<gene>
    <name evidence="10" type="ORF">VO56_02920</name>
</gene>
<organism evidence="11">
    <name type="scientific">Mycoplasmopsis gallinacea</name>
    <dbReference type="NCBI Taxonomy" id="29556"/>
    <lineage>
        <taxon>Bacteria</taxon>
        <taxon>Bacillati</taxon>
        <taxon>Mycoplasmatota</taxon>
        <taxon>Mycoplasmoidales</taxon>
        <taxon>Metamycoplasmataceae</taxon>
        <taxon>Mycoplasmopsis</taxon>
    </lineage>
</organism>
<dbReference type="PANTHER" id="PTHR30572:SF4">
    <property type="entry name" value="ABC TRANSPORTER PERMEASE YTRF"/>
    <property type="match status" value="1"/>
</dbReference>
<keyword evidence="3 8" id="KW-0812">Transmembrane</keyword>
<dbReference type="PATRIC" id="fig|29556.3.peg.578"/>
<feature type="transmembrane region" description="Helical" evidence="8">
    <location>
        <begin position="1894"/>
        <end position="1920"/>
    </location>
</feature>
<comment type="similarity">
    <text evidence="6">Belongs to the ABC-4 integral membrane protein family.</text>
</comment>
<feature type="compositionally biased region" description="Low complexity" evidence="7">
    <location>
        <begin position="1171"/>
        <end position="1184"/>
    </location>
</feature>
<dbReference type="InterPro" id="IPR050250">
    <property type="entry name" value="Macrolide_Exporter_MacB"/>
</dbReference>
<feature type="transmembrane region" description="Helical" evidence="8">
    <location>
        <begin position="1970"/>
        <end position="1994"/>
    </location>
</feature>
<dbReference type="Pfam" id="PF02687">
    <property type="entry name" value="FtsX"/>
    <property type="match status" value="2"/>
</dbReference>
<feature type="transmembrane region" description="Helical" evidence="8">
    <location>
        <begin position="1847"/>
        <end position="1874"/>
    </location>
</feature>
<feature type="domain" description="ABC3 transporter permease C-terminal" evidence="9">
    <location>
        <begin position="1806"/>
        <end position="1926"/>
    </location>
</feature>
<dbReference type="GO" id="GO:0005886">
    <property type="term" value="C:plasma membrane"/>
    <property type="evidence" value="ECO:0007669"/>
    <property type="project" value="UniProtKB-SubCell"/>
</dbReference>
<dbReference type="KEGG" id="mgb:VO56_02920"/>
<reference evidence="10 11" key="1">
    <citation type="journal article" date="2015" name="Genome Announc.">
        <title>Complete Genome Sequence of Mycoplasma meleagridis, a Possible Emerging Pathogen in Chickens.</title>
        <authorList>
            <person name="Abolnik C."/>
        </authorList>
    </citation>
    <scope>NUCLEOTIDE SEQUENCE [LARGE SCALE GENOMIC DNA]</scope>
    <source>
        <strain evidence="10 11">B2096 8B</strain>
    </source>
</reference>
<sequence length="2689" mass="307131">MWRLFKEVFKSLIKNKATVAGLTILVFLSSAIFTLLHDMSKSMKQQYKKYDEISNGHEFTVDLNLPFSGNIYNNGYFVNGLTQIEGGPFFGKGLNYVEPNYRKIYDSIDIEAIETPYVKMDNFIQNDNFLKDKYIKKSTLTELIEKNNVDQFVIYNFENPEKTFRLTKDFETDLFVKNGEDFVKYEKRYTLQRSDVFHLDKVYKLEDIASISSENERTPILSQMSTLFINVKTKQATFDYNVGKKWDIEDNAVKVSPSDYVEKLGFSKYNDSNFIFKLDNTKSPILISINGNESISDFYEKEIKLNIPYSDIFKEASVHHDSIEKYTLRKNIDFSLPVQWAVKKENLVYWQRKHYTTTYDTPEDKRRWNGTYATFMEGIEKENNGSLPLYFSDFSYWNKQTLSYNIKFHEDGSVNNHKILKSENNNIISFEETQKNKLTLADMSEQPLNPNIAEFNYNSYILSEPKTIAEIDNLSARAQDSNFNINNWYKDIINVQNVDERVKIIKDGALNITKKSIYDYLVQKVSEANIGKRKTITVDSVNNFGEKSVFHFINTGDKDNKVDGIKLNVDKLINEATNKTDLNEISVALDNYFMTKELPPFIAKEIISSTRDNVNPVNEYILADFDFYDVKIIDPSNNEVSILHNAKVYKLANYIGKNGLPEETYNQFNGYGVAWTSYDTLFLLRAIYNPNNPDQIDHWENVNIPKKQISSFTGEELYRYFVDHNFTLRYKYLNMQGWVEKLPEYPNTVYIPFAFRGPLIEIINEALNQNTLRSGLVNIQKYLFESDLVKKGFLSKEEVYTLIESISTVIDKNNFAKIFSTGNINLIVVPKMALDLVYELSHSPNGDYLTKILTSILNRVKQLILEQGSLENQRNYLIGQIENLYKFIEKISGQNASVFIPPTKLAYLVKDPIKLIDSVIAIINSFNFEEYGSKLKNFFDNEYDKEHLFNGKSYKRKLSSVEIILWAIESFDQNELKKAINSILNNININVILNADDPNSLLANFLTNLPTSIKEIIKKANAYENDPTKAFSNVIEQLKLLIDTIDLNIVSSNLREKLTVSPYDVENIQINNLTKTKEKTIKYYALGSINNIDIYSTIIKSIFSMPGSDKYIKTRIIDMFNLSSKGDSIRIDDNTYISFPVEDPDKLDFIDLVSAFISPSSKPAQNAESNPSETPAASAQASPSTNNTLEKVNYFINKFKNVASIEYNNLSSKDRAIAQQFFNLTKNHTLSGDAKNKAFNDWQAFVDAFAFIDDLKEIHSDMSIGNLMNYYANFSNYFEVNFTWSILNKLLKKLTNNSYTPGFSPIKDSRLILKNWSSIFIKNKDISYERRTAFANRLLALANKQGVLDSFNSFNLFEGSDQNIAKYQSTGFGVSRSIATPLKMRDEFFAKDASGKYVNADLKELVRDFPEFEKWIKENELNITNDFAYIGVSQMYQNFGETTKIDKYALKYNNILSVIIDNFLNGVMQRRVIKQKLDTIDYIYNNDYYTVSIEHLGLNNLLFNSLLLNNTPQFIVWLLTNTNNVGNQSISNLAFLLLHKIVNFEDLVNKGDEKISEFINSFVQPSVITPVVENDFTFAIAIDNDYFVSLTELPEYKEDKMSVFGINLVDIMLNAMNSITGLQRVNNLLVFTQASAYVAKVNYAWLKQNNKEIYGGYLPKDPVGMSQLIENVDKKYLLEVDGTKFLILGDDITYDYVYPVIDENNLQVSTKNQAIVYLNDKGFNRIRQNYRGNVVKEYLVAKTKPNQDLDTVIKETREYVNQAVNDPAKLERVFRKDQLDPINPERSLRITVVTGIISSVTYTSNILIGILIALVGISIIFIIKRYISNKNKVIGILVAQGYTPLQISISMTAFAVFSVLIGGVIGYLTGFMFQASAINILSSYWTVPITTLNFSIVSFSVSIIVPLIGMSLLIIAISLYSLRYKSIDLMSGIVDLNIGELQNQYKKLWTKSNIKTKFGASLVFNSFWKLASFAISIILASITTIFGFATFGVFEKSIEKTYKNRSYNYKFDLETPTKEGGLFNPYYVQHLDNSLYTTIGDVSELNWYQSDYFAPGYSTAVNANGKNGNPTIFDPHVISQFSVNVKIDSSVSIDPWKLVYNSLPDTQKSKILKIRNLVGHALEKTQDWVVYEKDNPNKYDVAKTKLTKRDFFYYLENENNPLESQFLYLRYDPTEGDYIHDIISTSSHRDQYRQFLVDGYRKLSQQNQQKENSGARVSDLVTDFFVAFNGIYFNPLKDETYSYVASKYKKQNIKLYGYKQNSSQIKLIDDNDNNLLDLVYKQWYELEKTIPSSLTNAQKAELLMEKELPIVINKVSSDKFGLKVGSKLKLPVLNNVERYTEKLNAEIYNSVEEKVITDENVEEEVVEEIKGYKFKVIGINPTFINTEFIIPKPIADIITGLASLTKTQNNITSEPFNGILSKDQLPQQLLWTTALYSISGYSPAADTLDTNGISSNVISDLFDGLFATHSTVDNLRSEGQMAKLGYTDVEIAKFLNKDFDPENQSVKENYLEMKKSAGTAINKFAKIFENKLYVATASSIDSKEMEIGFTLTIAKTVQIIVTLITIISFIVSIVILIIISTILINENEKNIAIWSILGYNNKEKIFMFFGIYIPFIIGAVLLAMPIAVGLMGVFSQFLTVAASITIPLTLTIGNVALTIATVFGVFLITSIISWLNINKIKAIDLLKGK</sequence>
<keyword evidence="5 8" id="KW-0472">Membrane</keyword>
<dbReference type="Proteomes" id="UP000032722">
    <property type="component" value="Chromosome"/>
</dbReference>
<feature type="region of interest" description="Disordered" evidence="7">
    <location>
        <begin position="1161"/>
        <end position="1184"/>
    </location>
</feature>
<proteinExistence type="inferred from homology"/>
<feature type="domain" description="ABC3 transporter permease C-terminal" evidence="9">
    <location>
        <begin position="2563"/>
        <end position="2680"/>
    </location>
</feature>
<feature type="transmembrane region" description="Helical" evidence="8">
    <location>
        <begin position="1806"/>
        <end position="1827"/>
    </location>
</feature>
<dbReference type="GO" id="GO:0022857">
    <property type="term" value="F:transmembrane transporter activity"/>
    <property type="evidence" value="ECO:0007669"/>
    <property type="project" value="TreeGrafter"/>
</dbReference>
<dbReference type="PANTHER" id="PTHR30572">
    <property type="entry name" value="MEMBRANE COMPONENT OF TRANSPORTER-RELATED"/>
    <property type="match status" value="1"/>
</dbReference>
<evidence type="ECO:0000313" key="11">
    <source>
        <dbReference type="Proteomes" id="UP000032722"/>
    </source>
</evidence>
<dbReference type="InterPro" id="IPR003838">
    <property type="entry name" value="ABC3_permease_C"/>
</dbReference>
<comment type="subcellular location">
    <subcellularLocation>
        <location evidence="1">Cell membrane</location>
        <topology evidence="1">Multi-pass membrane protein</topology>
    </subcellularLocation>
</comment>
<feature type="transmembrane region" description="Helical" evidence="8">
    <location>
        <begin position="2559"/>
        <end position="2584"/>
    </location>
</feature>
<feature type="transmembrane region" description="Helical" evidence="8">
    <location>
        <begin position="2605"/>
        <end position="2635"/>
    </location>
</feature>
<evidence type="ECO:0000256" key="3">
    <source>
        <dbReference type="ARBA" id="ARBA00022692"/>
    </source>
</evidence>
<evidence type="ECO:0000313" key="10">
    <source>
        <dbReference type="EMBL" id="AKA50173.1"/>
    </source>
</evidence>
<dbReference type="EMBL" id="CP011021">
    <property type="protein sequence ID" value="AKA50173.1"/>
    <property type="molecule type" value="Genomic_DNA"/>
</dbReference>